<dbReference type="PANTHER" id="PTHR32305">
    <property type="match status" value="1"/>
</dbReference>
<dbReference type="Proteomes" id="UP000533953">
    <property type="component" value="Unassembled WGS sequence"/>
</dbReference>
<dbReference type="NCBIfam" id="TIGR01643">
    <property type="entry name" value="YD_repeat_2x"/>
    <property type="match status" value="1"/>
</dbReference>
<dbReference type="InterPro" id="IPR028899">
    <property type="entry name" value="Tox-URI2_dom"/>
</dbReference>
<evidence type="ECO:0008006" key="6">
    <source>
        <dbReference type="Google" id="ProtNLM"/>
    </source>
</evidence>
<organism evidence="4 5">
    <name type="scientific">Listeria booriae</name>
    <dbReference type="NCBI Taxonomy" id="1552123"/>
    <lineage>
        <taxon>Bacteria</taxon>
        <taxon>Bacillati</taxon>
        <taxon>Bacillota</taxon>
        <taxon>Bacilli</taxon>
        <taxon>Bacillales</taxon>
        <taxon>Listeriaceae</taxon>
        <taxon>Listeria</taxon>
    </lineage>
</organism>
<dbReference type="Gene3D" id="2.180.10.10">
    <property type="entry name" value="RHS repeat-associated core"/>
    <property type="match status" value="2"/>
</dbReference>
<evidence type="ECO:0000256" key="1">
    <source>
        <dbReference type="ARBA" id="ARBA00022737"/>
    </source>
</evidence>
<protein>
    <recommendedName>
        <fullName evidence="6">Tox-URI2 domain-containing protein</fullName>
    </recommendedName>
</protein>
<accession>A0A7X0XBJ8</accession>
<reference evidence="4 5" key="1">
    <citation type="submission" date="2020-03" db="EMBL/GenBank/DDBJ databases">
        <title>Soil Listeria distribution.</title>
        <authorList>
            <person name="Liao J."/>
            <person name="Wiedmann M."/>
        </authorList>
    </citation>
    <scope>NUCLEOTIDE SEQUENCE [LARGE SCALE GENOMIC DNA]</scope>
    <source>
        <strain evidence="4 5">FSL L7-1547</strain>
    </source>
</reference>
<sequence>MVASYDEENRKTAFTYDVYGNKLTETDEKGNTKKLEYNADNQLTKTTLANGTAVAYKYDDNGNTTEKFVTADGKEQQNSYAYDSDNKVTEFIDSMGRKFTYSYDENSNETKVIRPNGDIVENIYDSADRMTGINWNGKNAYSFQFDPNGNETKVTDAINGVTRDKTYDDADRITKQTERGGSVSWTYKDKPSKDNKGKTDKINEVSVSHGSHNYKATYDYNALDQNTKFSDGSRNYYLDYDELGNVTNYINGNGVGTNFNYDATSKVREMQVGTKIGDIIFEEAYTYDAASNRTSIDNKRDGKTSYEYDAINQLTKEVLPDDSIKIYSYDGFGNRVKTSDSGKTKDVVASYNDSNQLINWDNDKITYDTNGNRLTDGKYLYTWNTLDQLTSITKKGESSAFVTYKYDDDNRRIEKNVDGQVTKYFYDGDSIDILYETDGAGLVLRQYVYSDSNVRMAMKVGNKTLFYHYNSHGDVVAMTNENGEVVAEYAYDAWGNVLKATEVTAEAKQNPFGYAGYAYDKEIQMYYLMARYYEPAQGVFISVDPDPGDDDDPITMNGYTYGDNNPVMNIDPDGHWVWLAINAGFAIHDGYKEYKKSKSWKRALFSAATNFGPGKILKGGKKALGIAKKIHANSRLSMRRNHGYEIYTKSGGKKNVVKVGISAGRLNKNGTSRRANQQVRKWNKEAGYQKYQARIVQKNLKGRTKALKWEQGHVNRVFRKQAGLNKHQKPAPQKWRWY</sequence>
<dbReference type="InterPro" id="IPR006530">
    <property type="entry name" value="YD"/>
</dbReference>
<dbReference type="EMBL" id="JAASTX010000005">
    <property type="protein sequence ID" value="MBC1491168.1"/>
    <property type="molecule type" value="Genomic_DNA"/>
</dbReference>
<dbReference type="Pfam" id="PF25023">
    <property type="entry name" value="TEN_YD-shell"/>
    <property type="match status" value="1"/>
</dbReference>
<dbReference type="Pfam" id="PF05593">
    <property type="entry name" value="RHS_repeat"/>
    <property type="match status" value="3"/>
</dbReference>
<dbReference type="AlphaFoldDB" id="A0A7X0XBJ8"/>
<dbReference type="Pfam" id="PF15653">
    <property type="entry name" value="Tox-URI2"/>
    <property type="match status" value="1"/>
</dbReference>
<dbReference type="InterPro" id="IPR022385">
    <property type="entry name" value="Rhs_assc_core"/>
</dbReference>
<evidence type="ECO:0000313" key="5">
    <source>
        <dbReference type="Proteomes" id="UP000533953"/>
    </source>
</evidence>
<feature type="domain" description="Teneurin-like YD-shell" evidence="3">
    <location>
        <begin position="258"/>
        <end position="567"/>
    </location>
</feature>
<dbReference type="InterPro" id="IPR050708">
    <property type="entry name" value="T6SS_VgrG/RHS"/>
</dbReference>
<proteinExistence type="predicted"/>
<feature type="domain" description="Tox-URI2" evidence="2">
    <location>
        <begin position="641"/>
        <end position="715"/>
    </location>
</feature>
<name>A0A7X0XBJ8_9LIST</name>
<evidence type="ECO:0000313" key="4">
    <source>
        <dbReference type="EMBL" id="MBC1491168.1"/>
    </source>
</evidence>
<keyword evidence="1" id="KW-0677">Repeat</keyword>
<evidence type="ECO:0000259" key="3">
    <source>
        <dbReference type="Pfam" id="PF25023"/>
    </source>
</evidence>
<dbReference type="InterPro" id="IPR031325">
    <property type="entry name" value="RHS_repeat"/>
</dbReference>
<evidence type="ECO:0000259" key="2">
    <source>
        <dbReference type="Pfam" id="PF15653"/>
    </source>
</evidence>
<dbReference type="PANTHER" id="PTHR32305:SF17">
    <property type="entry name" value="TRNA NUCLEASE WAPA"/>
    <property type="match status" value="1"/>
</dbReference>
<dbReference type="InterPro" id="IPR056823">
    <property type="entry name" value="TEN-like_YD-shell"/>
</dbReference>
<comment type="caution">
    <text evidence="4">The sequence shown here is derived from an EMBL/GenBank/DDBJ whole genome shotgun (WGS) entry which is preliminary data.</text>
</comment>
<gene>
    <name evidence="4" type="ORF">HCI99_04955</name>
</gene>
<dbReference type="NCBIfam" id="TIGR03696">
    <property type="entry name" value="Rhs_assc_core"/>
    <property type="match status" value="1"/>
</dbReference>